<evidence type="ECO:0000313" key="1">
    <source>
        <dbReference type="EMBL" id="WLR42330.1"/>
    </source>
</evidence>
<sequence>MTIQVEIKELVEYMDMQFEESNTYLNLITGEFVVVTTEQLGLAEEDEPYDHLSEWEKEEREVAIDIIENFENYQEVPTRYEINEYSMMEDFCFTVNDERKQQRLLNAISRKGAFRRFKDLIIDLDIEEQWFSYRDERFKELAIKWCERHNVSYVD</sequence>
<dbReference type="InterPro" id="IPR005361">
    <property type="entry name" value="UPF0158"/>
</dbReference>
<organism evidence="1 2">
    <name type="scientific">Bacillus carboniphilus</name>
    <dbReference type="NCBI Taxonomy" id="86663"/>
    <lineage>
        <taxon>Bacteria</taxon>
        <taxon>Bacillati</taxon>
        <taxon>Bacillota</taxon>
        <taxon>Bacilli</taxon>
        <taxon>Bacillales</taxon>
        <taxon>Bacillaceae</taxon>
        <taxon>Bacillus</taxon>
    </lineage>
</organism>
<keyword evidence="2" id="KW-1185">Reference proteome</keyword>
<name>A0ABY9JV80_9BACI</name>
<gene>
    <name evidence="1" type="ORF">LC087_16690</name>
</gene>
<evidence type="ECO:0000313" key="2">
    <source>
        <dbReference type="Proteomes" id="UP001197974"/>
    </source>
</evidence>
<dbReference type="Proteomes" id="UP001197974">
    <property type="component" value="Chromosome"/>
</dbReference>
<proteinExistence type="predicted"/>
<dbReference type="RefSeq" id="WP_226543014.1">
    <property type="nucleotide sequence ID" value="NZ_CP129013.1"/>
</dbReference>
<dbReference type="Pfam" id="PF03682">
    <property type="entry name" value="UPF0158"/>
    <property type="match status" value="1"/>
</dbReference>
<protein>
    <submittedName>
        <fullName evidence="1">UPF0158 family protein</fullName>
    </submittedName>
</protein>
<dbReference type="EMBL" id="CP129013">
    <property type="protein sequence ID" value="WLR42330.1"/>
    <property type="molecule type" value="Genomic_DNA"/>
</dbReference>
<accession>A0ABY9JV80</accession>
<reference evidence="1 2" key="1">
    <citation type="submission" date="2023-06" db="EMBL/GenBank/DDBJ databases">
        <title>Five Gram-positive bacteria isolated from mangrove sediments in Shenzhen, Guangdong, China.</title>
        <authorList>
            <person name="Yu S."/>
            <person name="Zheng W."/>
            <person name="Huang Y."/>
        </authorList>
    </citation>
    <scope>NUCLEOTIDE SEQUENCE [LARGE SCALE GENOMIC DNA]</scope>
    <source>
        <strain evidence="1 2">SaN35-3</strain>
    </source>
</reference>